<feature type="domain" description="EF-hand" evidence="10">
    <location>
        <begin position="492"/>
        <end position="524"/>
    </location>
</feature>
<dbReference type="FunFam" id="3.30.200.20:FF:000042">
    <property type="entry name" value="Aurora kinase A"/>
    <property type="match status" value="1"/>
</dbReference>
<gene>
    <name evidence="11" type="ORF">COHA_004335</name>
</gene>
<feature type="region of interest" description="Disordered" evidence="8">
    <location>
        <begin position="31"/>
        <end position="69"/>
    </location>
</feature>
<evidence type="ECO:0000256" key="3">
    <source>
        <dbReference type="ARBA" id="ARBA00022741"/>
    </source>
</evidence>
<reference evidence="11" key="1">
    <citation type="submission" date="2020-11" db="EMBL/GenBank/DDBJ databases">
        <title>Chlorella ohadii genome sequencing and assembly.</title>
        <authorList>
            <person name="Murik O."/>
            <person name="Treves H."/>
            <person name="Kedem I."/>
            <person name="Shotland Y."/>
            <person name="Kaplan A."/>
        </authorList>
    </citation>
    <scope>NUCLEOTIDE SEQUENCE</scope>
    <source>
        <strain evidence="11">1</strain>
    </source>
</reference>
<keyword evidence="2" id="KW-0808">Transferase</keyword>
<keyword evidence="1" id="KW-0723">Serine/threonine-protein kinase</keyword>
<feature type="domain" description="EF-hand" evidence="10">
    <location>
        <begin position="455"/>
        <end position="490"/>
    </location>
</feature>
<keyword evidence="4" id="KW-0418">Kinase</keyword>
<dbReference type="InterPro" id="IPR008271">
    <property type="entry name" value="Ser/Thr_kinase_AS"/>
</dbReference>
<dbReference type="CDD" id="cd05117">
    <property type="entry name" value="STKc_CAMK"/>
    <property type="match status" value="1"/>
</dbReference>
<dbReference type="InterPro" id="IPR018247">
    <property type="entry name" value="EF_Hand_1_Ca_BS"/>
</dbReference>
<dbReference type="InterPro" id="IPR050205">
    <property type="entry name" value="CDPK_Ser/Thr_kinases"/>
</dbReference>
<dbReference type="SMART" id="SM00220">
    <property type="entry name" value="S_TKc"/>
    <property type="match status" value="1"/>
</dbReference>
<dbReference type="GO" id="GO:0005509">
    <property type="term" value="F:calcium ion binding"/>
    <property type="evidence" value="ECO:0007669"/>
    <property type="project" value="InterPro"/>
</dbReference>
<dbReference type="Gene3D" id="1.10.510.10">
    <property type="entry name" value="Transferase(Phosphotransferase) domain 1"/>
    <property type="match status" value="1"/>
</dbReference>
<dbReference type="GO" id="GO:0004674">
    <property type="term" value="F:protein serine/threonine kinase activity"/>
    <property type="evidence" value="ECO:0007669"/>
    <property type="project" value="UniProtKB-KW"/>
</dbReference>
<dbReference type="PROSITE" id="PS00018">
    <property type="entry name" value="EF_HAND_1"/>
    <property type="match status" value="4"/>
</dbReference>
<dbReference type="FunFam" id="1.10.510.10:FF:000571">
    <property type="entry name" value="Maternal embryonic leucine zipper kinase"/>
    <property type="match status" value="1"/>
</dbReference>
<dbReference type="PROSITE" id="PS00107">
    <property type="entry name" value="PROTEIN_KINASE_ATP"/>
    <property type="match status" value="1"/>
</dbReference>
<evidence type="ECO:0000256" key="2">
    <source>
        <dbReference type="ARBA" id="ARBA00022679"/>
    </source>
</evidence>
<comment type="caution">
    <text evidence="11">The sequence shown here is derived from an EMBL/GenBank/DDBJ whole genome shotgun (WGS) entry which is preliminary data.</text>
</comment>
<dbReference type="Pfam" id="PF00069">
    <property type="entry name" value="Pkinase"/>
    <property type="match status" value="1"/>
</dbReference>
<dbReference type="PROSITE" id="PS00108">
    <property type="entry name" value="PROTEIN_KINASE_ST"/>
    <property type="match status" value="1"/>
</dbReference>
<dbReference type="InterPro" id="IPR017441">
    <property type="entry name" value="Protein_kinase_ATP_BS"/>
</dbReference>
<dbReference type="AlphaFoldDB" id="A0AAD5DQQ6"/>
<dbReference type="Proteomes" id="UP001205105">
    <property type="component" value="Unassembled WGS sequence"/>
</dbReference>
<evidence type="ECO:0000256" key="5">
    <source>
        <dbReference type="ARBA" id="ARBA00022837"/>
    </source>
</evidence>
<dbReference type="PANTHER" id="PTHR24349">
    <property type="entry name" value="SERINE/THREONINE-PROTEIN KINASE"/>
    <property type="match status" value="1"/>
</dbReference>
<accession>A0AAD5DQQ6</accession>
<evidence type="ECO:0000256" key="4">
    <source>
        <dbReference type="ARBA" id="ARBA00022777"/>
    </source>
</evidence>
<keyword evidence="12" id="KW-1185">Reference proteome</keyword>
<evidence type="ECO:0000256" key="7">
    <source>
        <dbReference type="PROSITE-ProRule" id="PRU10141"/>
    </source>
</evidence>
<evidence type="ECO:0000256" key="8">
    <source>
        <dbReference type="SAM" id="MobiDB-lite"/>
    </source>
</evidence>
<name>A0AAD5DQQ6_9CHLO</name>
<dbReference type="FunFam" id="1.10.238.10:FF:000001">
    <property type="entry name" value="Calmodulin 1"/>
    <property type="match status" value="1"/>
</dbReference>
<dbReference type="Gene3D" id="3.30.200.20">
    <property type="entry name" value="Phosphorylase Kinase, domain 1"/>
    <property type="match status" value="1"/>
</dbReference>
<feature type="compositionally biased region" description="Basic and acidic residues" evidence="8">
    <location>
        <begin position="45"/>
        <end position="54"/>
    </location>
</feature>
<feature type="domain" description="Protein kinase" evidence="9">
    <location>
        <begin position="81"/>
        <end position="343"/>
    </location>
</feature>
<dbReference type="SUPFAM" id="SSF47473">
    <property type="entry name" value="EF-hand"/>
    <property type="match status" value="1"/>
</dbReference>
<organism evidence="11 12">
    <name type="scientific">Chlorella ohadii</name>
    <dbReference type="NCBI Taxonomy" id="2649997"/>
    <lineage>
        <taxon>Eukaryota</taxon>
        <taxon>Viridiplantae</taxon>
        <taxon>Chlorophyta</taxon>
        <taxon>core chlorophytes</taxon>
        <taxon>Trebouxiophyceae</taxon>
        <taxon>Chlorellales</taxon>
        <taxon>Chlorellaceae</taxon>
        <taxon>Chlorella clade</taxon>
        <taxon>Chlorella</taxon>
    </lineage>
</organism>
<evidence type="ECO:0000313" key="12">
    <source>
        <dbReference type="Proteomes" id="UP001205105"/>
    </source>
</evidence>
<evidence type="ECO:0000313" key="11">
    <source>
        <dbReference type="EMBL" id="KAI7841992.1"/>
    </source>
</evidence>
<evidence type="ECO:0000259" key="10">
    <source>
        <dbReference type="PROSITE" id="PS50222"/>
    </source>
</evidence>
<protein>
    <submittedName>
        <fullName evidence="11">Uncharacterized protein</fullName>
    </submittedName>
</protein>
<dbReference type="InterPro" id="IPR011992">
    <property type="entry name" value="EF-hand-dom_pair"/>
</dbReference>
<keyword evidence="6 7" id="KW-0067">ATP-binding</keyword>
<dbReference type="SUPFAM" id="SSF56112">
    <property type="entry name" value="Protein kinase-like (PK-like)"/>
    <property type="match status" value="1"/>
</dbReference>
<feature type="domain" description="EF-hand" evidence="10">
    <location>
        <begin position="419"/>
        <end position="454"/>
    </location>
</feature>
<sequence length="563" mass="63446">MQCWDCLSEAVKLLTCGLVCLGKRQRPELEAPLLSSPSPRRRARYERYRQGEHSQKRRGRDKAPDTTHVLQHGHRDIQQDYELRNVLGQGAFGVVRMAVHRRTGLKYAVKTVWKSQLRRRADVEDLRREVQILSLLSSHPNVAALLQTYEDAAGAHIVLELCEGGELFERIAAKGVLTEREAAHFMRMMVEVRRNADVPWPAFLLSHRDIKPENFMLSDRSDKARIKACDFGLSQFYRPGRNFHSLVGSAFYVAPEVLRRDYGPAADVWSLGVCLYTLLSGLLPFFGETEEEVFDMVLHADLDLETPPWPSVSRYAKDLVRRMLQRDPSKRPSPADVLQHPWLCEAAPDQPLEQVVGRLALLHAKNKVHRAAMVVAASRLGREDLPGLHAIFQHLDADKSGTLTAEELRVGLQRQGKSVTDDELHQLVAAADVDGDGRITMAEFVAATLGNSLQQREDFLRGLFQRFDSNNDQQITADEMQQLLAGFGVTPEDIKAVLEAHDLDSNGQLDWGEFLSFMQKQTGSLQEVVRRRLSSYEDRGSSSGVAADAEEEEEGEEHQSSDR</sequence>
<feature type="binding site" evidence="7">
    <location>
        <position position="110"/>
    </location>
    <ligand>
        <name>ATP</name>
        <dbReference type="ChEBI" id="CHEBI:30616"/>
    </ligand>
</feature>
<dbReference type="InterPro" id="IPR000719">
    <property type="entry name" value="Prot_kinase_dom"/>
</dbReference>
<evidence type="ECO:0000259" key="9">
    <source>
        <dbReference type="PROSITE" id="PS50011"/>
    </source>
</evidence>
<keyword evidence="3 7" id="KW-0547">Nucleotide-binding</keyword>
<feature type="domain" description="EF-hand" evidence="10">
    <location>
        <begin position="383"/>
        <end position="418"/>
    </location>
</feature>
<dbReference type="Pfam" id="PF13499">
    <property type="entry name" value="EF-hand_7"/>
    <property type="match status" value="2"/>
</dbReference>
<dbReference type="PROSITE" id="PS50011">
    <property type="entry name" value="PROTEIN_KINASE_DOM"/>
    <property type="match status" value="1"/>
</dbReference>
<dbReference type="EMBL" id="JADXDR010000057">
    <property type="protein sequence ID" value="KAI7841992.1"/>
    <property type="molecule type" value="Genomic_DNA"/>
</dbReference>
<dbReference type="InterPro" id="IPR002048">
    <property type="entry name" value="EF_hand_dom"/>
</dbReference>
<dbReference type="GO" id="GO:0005524">
    <property type="term" value="F:ATP binding"/>
    <property type="evidence" value="ECO:0007669"/>
    <property type="project" value="UniProtKB-UniRule"/>
</dbReference>
<evidence type="ECO:0000256" key="1">
    <source>
        <dbReference type="ARBA" id="ARBA00022527"/>
    </source>
</evidence>
<proteinExistence type="predicted"/>
<keyword evidence="5" id="KW-0106">Calcium</keyword>
<evidence type="ECO:0000256" key="6">
    <source>
        <dbReference type="ARBA" id="ARBA00022840"/>
    </source>
</evidence>
<dbReference type="PROSITE" id="PS50222">
    <property type="entry name" value="EF_HAND_2"/>
    <property type="match status" value="4"/>
</dbReference>
<dbReference type="SMART" id="SM00054">
    <property type="entry name" value="EFh"/>
    <property type="match status" value="4"/>
</dbReference>
<dbReference type="Gene3D" id="1.10.238.10">
    <property type="entry name" value="EF-hand"/>
    <property type="match status" value="1"/>
</dbReference>
<feature type="region of interest" description="Disordered" evidence="8">
    <location>
        <begin position="532"/>
        <end position="563"/>
    </location>
</feature>
<dbReference type="InterPro" id="IPR011009">
    <property type="entry name" value="Kinase-like_dom_sf"/>
</dbReference>